<evidence type="ECO:0000256" key="1">
    <source>
        <dbReference type="SAM" id="MobiDB-lite"/>
    </source>
</evidence>
<feature type="compositionally biased region" description="Basic and acidic residues" evidence="1">
    <location>
        <begin position="122"/>
        <end position="136"/>
    </location>
</feature>
<feature type="compositionally biased region" description="Acidic residues" evidence="1">
    <location>
        <begin position="418"/>
        <end position="431"/>
    </location>
</feature>
<organism evidence="2 3">
    <name type="scientific">Trametes pubescens</name>
    <name type="common">White-rot fungus</name>
    <dbReference type="NCBI Taxonomy" id="154538"/>
    <lineage>
        <taxon>Eukaryota</taxon>
        <taxon>Fungi</taxon>
        <taxon>Dikarya</taxon>
        <taxon>Basidiomycota</taxon>
        <taxon>Agaricomycotina</taxon>
        <taxon>Agaricomycetes</taxon>
        <taxon>Polyporales</taxon>
        <taxon>Polyporaceae</taxon>
        <taxon>Trametes</taxon>
    </lineage>
</organism>
<keyword evidence="3" id="KW-1185">Reference proteome</keyword>
<name>A0A1M2VFN5_TRAPU</name>
<feature type="region of interest" description="Disordered" evidence="1">
    <location>
        <begin position="397"/>
        <end position="440"/>
    </location>
</feature>
<feature type="compositionally biased region" description="Basic and acidic residues" evidence="1">
    <location>
        <begin position="165"/>
        <end position="180"/>
    </location>
</feature>
<dbReference type="Proteomes" id="UP000184267">
    <property type="component" value="Unassembled WGS sequence"/>
</dbReference>
<reference evidence="2 3" key="1">
    <citation type="submission" date="2016-10" db="EMBL/GenBank/DDBJ databases">
        <title>Genome sequence of the basidiomycete white-rot fungus Trametes pubescens.</title>
        <authorList>
            <person name="Makela M.R."/>
            <person name="Granchi Z."/>
            <person name="Peng M."/>
            <person name="De Vries R.P."/>
            <person name="Grigoriev I."/>
            <person name="Riley R."/>
            <person name="Hilden K."/>
        </authorList>
    </citation>
    <scope>NUCLEOTIDE SEQUENCE [LARGE SCALE GENOMIC DNA]</scope>
    <source>
        <strain evidence="2 3">FBCC735</strain>
    </source>
</reference>
<evidence type="ECO:0000313" key="2">
    <source>
        <dbReference type="EMBL" id="OJT06404.1"/>
    </source>
</evidence>
<protein>
    <submittedName>
        <fullName evidence="2">Uncharacterized protein</fullName>
    </submittedName>
</protein>
<accession>A0A1M2VFN5</accession>
<dbReference type="AlphaFoldDB" id="A0A1M2VFN5"/>
<sequence length="440" mass="47693">MSITESFNMYDYINLDMFEDDVSEDHSEATEASQASEYNYGSHTFLDTDILHADSASSSQQAMQQAIEAHLQATLPYDGILFQDTTNAPQAVTEREAALAAGENIPQEGEEKIADGVDAHDEAGTAESEHSEDKPTCEAPSSDDDSSIPQATPSTPESTVPYIARIRDSQQHSSLEETATRRGSNKENAPLAQPPVEERSAPARRLIQPRVASRRQHHEEQPVAGPSSVTLDDLESYESTGSDSEEEPAVTTKRPRSTNKEVTSLQTAARRASLCRLDGGSCTHELTNAPRKNKGHIKEAHPSLIPLTAGAAASTTGPLYHKGTLLSDAKIRQFVTRDALACTWAAAPGAARCGAVFAGSAAQGSLARHVEEIHWERKFACTQCTPSLPFGSLRTLQKHRRDKHSGTGGEDAPKDGGVDEEDGEVEQEEEQPPTKRRRMK</sequence>
<dbReference type="OMA" id="HEHDSER"/>
<feature type="region of interest" description="Disordered" evidence="1">
    <location>
        <begin position="122"/>
        <end position="267"/>
    </location>
</feature>
<evidence type="ECO:0000313" key="3">
    <source>
        <dbReference type="Proteomes" id="UP000184267"/>
    </source>
</evidence>
<feature type="compositionally biased region" description="Polar residues" evidence="1">
    <location>
        <begin position="147"/>
        <end position="158"/>
    </location>
</feature>
<dbReference type="EMBL" id="MNAD01001310">
    <property type="protein sequence ID" value="OJT06404.1"/>
    <property type="molecule type" value="Genomic_DNA"/>
</dbReference>
<gene>
    <name evidence="2" type="ORF">TRAPUB_2750</name>
</gene>
<comment type="caution">
    <text evidence="2">The sequence shown here is derived from an EMBL/GenBank/DDBJ whole genome shotgun (WGS) entry which is preliminary data.</text>
</comment>
<proteinExistence type="predicted"/>
<dbReference type="Gene3D" id="3.30.160.60">
    <property type="entry name" value="Classic Zinc Finger"/>
    <property type="match status" value="1"/>
</dbReference>
<dbReference type="OrthoDB" id="2764504at2759"/>